<name>A0AAE1JC87_9FABA</name>
<protein>
    <recommendedName>
        <fullName evidence="3">C2H2-type domain-containing protein</fullName>
    </recommendedName>
</protein>
<feature type="region of interest" description="Disordered" evidence="2">
    <location>
        <begin position="37"/>
        <end position="79"/>
    </location>
</feature>
<feature type="domain" description="C2H2-type" evidence="3">
    <location>
        <begin position="253"/>
        <end position="275"/>
    </location>
</feature>
<evidence type="ECO:0000313" key="4">
    <source>
        <dbReference type="EMBL" id="KAK4267792.1"/>
    </source>
</evidence>
<dbReference type="PROSITE" id="PS50157">
    <property type="entry name" value="ZINC_FINGER_C2H2_2"/>
    <property type="match status" value="3"/>
</dbReference>
<sequence length="446" mass="49740">MSLMDIVKRFNFKHFCKKCKKGFGSGRALGDHMKAHGIRDKSSAMDDDDDDDDDDAASDGEDRKLEGDANKQMYSISKKKRSSRVEVGISFNNNNPNCSSPNEDEYLANCLMLLSNKAHKSSTVASKEGERVKPNFCLMTPMSSDHTNKGKEVDNYNNNKSWFECKACKKVFNSHQALGGHRASHKKVKGCFAARPHNLDEVSTVIADDDAITQEDPLFPTNHNSNNSNSTLHLDHGSNNNNAPSSKRKSKVHECSICRRVFLSGQALGGHKRCHWITSTAPDTLTLVRFQQFQEQIEQHMKYNNPVIPDDNKFADFHEDPIHLKLDLNLPVLALSTARNVSAEMYLQGSGGRVPKQHEDEDDKVQSYQNHELDKENNNDEEGKNSNRNVNISKDSTMQKEVEDEETNDSKVKLAKLSEDDVGGSSLPWLQVGIGSTTTSDIGNGP</sequence>
<evidence type="ECO:0000256" key="2">
    <source>
        <dbReference type="SAM" id="MobiDB-lite"/>
    </source>
</evidence>
<evidence type="ECO:0000313" key="5">
    <source>
        <dbReference type="Proteomes" id="UP001293593"/>
    </source>
</evidence>
<keyword evidence="1" id="KW-0479">Metal-binding</keyword>
<keyword evidence="1" id="KW-0862">Zinc</keyword>
<feature type="region of interest" description="Disordered" evidence="2">
    <location>
        <begin position="215"/>
        <end position="249"/>
    </location>
</feature>
<feature type="domain" description="C2H2-type" evidence="3">
    <location>
        <begin position="163"/>
        <end position="190"/>
    </location>
</feature>
<feature type="compositionally biased region" description="Basic and acidic residues" evidence="2">
    <location>
        <begin position="371"/>
        <end position="385"/>
    </location>
</feature>
<dbReference type="PANTHER" id="PTHR47068">
    <property type="entry name" value="OS02G0659100 PROTEIN"/>
    <property type="match status" value="1"/>
</dbReference>
<dbReference type="AlphaFoldDB" id="A0AAE1JC87"/>
<dbReference type="PANTHER" id="PTHR47068:SF1">
    <property type="entry name" value="OS02G0659100 PROTEIN"/>
    <property type="match status" value="1"/>
</dbReference>
<feature type="domain" description="C2H2-type" evidence="3">
    <location>
        <begin position="14"/>
        <end position="36"/>
    </location>
</feature>
<dbReference type="InterPro" id="IPR013087">
    <property type="entry name" value="Znf_C2H2_type"/>
</dbReference>
<dbReference type="PROSITE" id="PS00028">
    <property type="entry name" value="ZINC_FINGER_C2H2_1"/>
    <property type="match status" value="3"/>
</dbReference>
<feature type="compositionally biased region" description="Acidic residues" evidence="2">
    <location>
        <begin position="45"/>
        <end position="59"/>
    </location>
</feature>
<keyword evidence="5" id="KW-1185">Reference proteome</keyword>
<feature type="region of interest" description="Disordered" evidence="2">
    <location>
        <begin position="349"/>
        <end position="446"/>
    </location>
</feature>
<dbReference type="GO" id="GO:0008270">
    <property type="term" value="F:zinc ion binding"/>
    <property type="evidence" value="ECO:0007669"/>
    <property type="project" value="UniProtKB-KW"/>
</dbReference>
<keyword evidence="1" id="KW-0863">Zinc-finger</keyword>
<feature type="compositionally biased region" description="Basic and acidic residues" evidence="2">
    <location>
        <begin position="60"/>
        <end position="69"/>
    </location>
</feature>
<gene>
    <name evidence="4" type="ORF">QN277_024526</name>
</gene>
<feature type="compositionally biased region" description="Polar residues" evidence="2">
    <location>
        <begin position="434"/>
        <end position="446"/>
    </location>
</feature>
<feature type="compositionally biased region" description="Basic and acidic residues" evidence="2">
    <location>
        <begin position="408"/>
        <end position="419"/>
    </location>
</feature>
<dbReference type="Pfam" id="PF13912">
    <property type="entry name" value="zf-C2H2_6"/>
    <property type="match status" value="3"/>
</dbReference>
<dbReference type="InterPro" id="IPR036236">
    <property type="entry name" value="Znf_C2H2_sf"/>
</dbReference>
<reference evidence="4" key="1">
    <citation type="submission" date="2023-10" db="EMBL/GenBank/DDBJ databases">
        <title>Chromosome-level genome of the transformable northern wattle, Acacia crassicarpa.</title>
        <authorList>
            <person name="Massaro I."/>
            <person name="Sinha N.R."/>
            <person name="Poethig S."/>
            <person name="Leichty A.R."/>
        </authorList>
    </citation>
    <scope>NUCLEOTIDE SEQUENCE</scope>
    <source>
        <strain evidence="4">Acra3RX</strain>
        <tissue evidence="4">Leaf</tissue>
    </source>
</reference>
<evidence type="ECO:0000259" key="3">
    <source>
        <dbReference type="PROSITE" id="PS50157"/>
    </source>
</evidence>
<dbReference type="SUPFAM" id="SSF57667">
    <property type="entry name" value="beta-beta-alpha zinc fingers"/>
    <property type="match status" value="2"/>
</dbReference>
<dbReference type="SMART" id="SM00355">
    <property type="entry name" value="ZnF_C2H2"/>
    <property type="match status" value="3"/>
</dbReference>
<proteinExistence type="predicted"/>
<evidence type="ECO:0000256" key="1">
    <source>
        <dbReference type="PROSITE-ProRule" id="PRU00042"/>
    </source>
</evidence>
<feature type="compositionally biased region" description="Low complexity" evidence="2">
    <location>
        <begin position="221"/>
        <end position="232"/>
    </location>
</feature>
<accession>A0AAE1JC87</accession>
<dbReference type="Proteomes" id="UP001293593">
    <property type="component" value="Unassembled WGS sequence"/>
</dbReference>
<organism evidence="4 5">
    <name type="scientific">Acacia crassicarpa</name>
    <name type="common">northern wattle</name>
    <dbReference type="NCBI Taxonomy" id="499986"/>
    <lineage>
        <taxon>Eukaryota</taxon>
        <taxon>Viridiplantae</taxon>
        <taxon>Streptophyta</taxon>
        <taxon>Embryophyta</taxon>
        <taxon>Tracheophyta</taxon>
        <taxon>Spermatophyta</taxon>
        <taxon>Magnoliopsida</taxon>
        <taxon>eudicotyledons</taxon>
        <taxon>Gunneridae</taxon>
        <taxon>Pentapetalae</taxon>
        <taxon>rosids</taxon>
        <taxon>fabids</taxon>
        <taxon>Fabales</taxon>
        <taxon>Fabaceae</taxon>
        <taxon>Caesalpinioideae</taxon>
        <taxon>mimosoid clade</taxon>
        <taxon>Acacieae</taxon>
        <taxon>Acacia</taxon>
    </lineage>
</organism>
<comment type="caution">
    <text evidence="4">The sequence shown here is derived from an EMBL/GenBank/DDBJ whole genome shotgun (WGS) entry which is preliminary data.</text>
</comment>
<dbReference type="EMBL" id="JAWXYG010000007">
    <property type="protein sequence ID" value="KAK4267792.1"/>
    <property type="molecule type" value="Genomic_DNA"/>
</dbReference>